<sequence>MSSSLTATNTSATSTLLTEYGTTGTGTETTTTTIVSVARLEGCVGLSVSDPELFSEDAVSAMKQVFARAAGGVNVDYVHVFITAGSSCESGRRLFWAHRRLQEIVRVDYVIIFPASIGEGEALNQAENGKAALEQISSSEINALMTEEISLVPSLSGLSALITTSPTVVMTVSTSTSTTLFATSATATSMTATETITSASATTSQTTNTVTATSQSTTGTSTTYSGSSMTGTATSATSTSSSITASTSLTTHTATGTATSISATETITSASATTSQTTNTVTATSQSTTGTSTTYSGSSMTETVTSATSTSSSITASTSLTTHTVTGTATSISATETITSASATTSQTTNTVTATSQSTTGTSTTYSGSSMTETATSATSTSSSITASTSLTTHTATGTATSISATETTTSASATTSQTTNTVTATSQSTLAQVPPTLAAAYNDQCQRNNIPDHQHCDSHKSKHHWHKYTYSGSSMTETATSATSTSRSITASTSLTTHTATGTATSISATETTTSASATTSQTTNTVTATSQSTTGTSTTYSGSSMTETATSATSTSSSITASTSLTTHTVTGTATSISATETITSASATTSQTTNTVTATSQSTTGTSTTYSGSSMTETATSATSTSSSITASTSLTTHTATGTATSISATETMTSASATTSQTTNTVTATSQSTTGTSTTYSGSSMTETATSATSTSRSITASTSLTTHTATGTATSISATETTTSASATTSQTTNTVTATSQSTTGTSTTYSGSSMTETATSATSTSSSITASTSLTTHTVTGTATSISATETITSASATTSQTTNTVTATSQSTTGTSTTYSGSSMTETATSATSTSSSTTASTSLTTHTATGTATSISATETMTSASATTSQTTNTVTATSQSTTGTSTTYSGSSMTETATSATSTSSSITASTSLTTHTVTGTATSISATETITSASATTSQTTNTVSCASGFLGGTSIYTCTSQEMGDSAEYYCNPSTGEFEGPAVTCTKISCNVDQLPSGFDSSGCSNLVAGDFCLVSCQQGFIPAEEKYTCGVDGNFSGTPPQCERVICPADTLPVAPGVNVSGCIGTVSGASCEVACELGYQGSASMYSCGLDGAFTGTAPVCERKTCALPDSFSTYSHTCDGIQHGAGCTISCAAGYSGSSTEQVCSDGSLLGDLPSCTPDSCSFAGMNIPTAIDVSPCVGAVSGQTCDVQCQRGYLAVGSLTVQCLSSGSFTAISASCEPQPCGNLTDLQPFATSDIGQSCDGVVAGQVCTAFCQAGYTISGNATVLICGEGPDSSNGYTEFMPGTEDSLPAEQSTGPDCAINTCTEGVPDNPMLSHNCSNVATGQRGLVDAVVPYQLTGGAVELTCEASGHLTGTIPAIIPAVCPSISFGTGAGSTCDQIEYGGDCWAYCQSGYEGTARQYRCELVDGSVQLQSVVADISCATVTQTVTTTAARRLASLDPCPATSVTQVGLGDQQYLHDCTDKLHDEACIAHCGFGYDMQESAPVVFTCQNSALVGSGLPTCVGRTCNYALPTGLGVSHDCTSKTTGQTCEASCGQAGYTYASNSNQQQFTCLGSGIFEGVAPTCEPISCTDLDVGSRFSHNCRGKRFGETCGISCATGYHKSGWGSQLTCSSDGTFTGSLPSCVGNPCANSLVSDWSLDSDQCNGLATGQTCTVSCKAGFTPNSATMVCDATGFLTGTVPACTPLTCETSSELSDASIRHTCNQVSFNRSCAVTCAAGYKLTSGTAQEWSCNWNPTSSSLSLSGSLPACEADLCTSGLPTDSERTIANCSSLRTGETCQQRCASGYVGTDAAFTCESDGAARTASSSAQCQPVTCNLTVSDSSIGHVCTDVAFGYSCSAFCNKGYTSTNGVQTLTCAGPESGGSAVGNADNASITLRGSLPVCLGQVCFFNFPTGSQFTHNCDGIRTGESCTSSCVDGWDGQSTTLTCGVEGGLQGSFPVCTLQTVTKTATQTSTTRTSTDFELQINVAGTLRLNVNNSNAFIQDVDAQRVVGEVIAGLIGVSVEQLQLSLTAVVSSGRRLAFGGVQAAYSTWFVADTQEMADALGNNITAQLDAAGVPLLQQLLVDAMTQISSDKVAFYSVEVLAHNADIIVGTRKQETVAKSVAVLCNPSTFPVITGAGPFDCQEPQILGQSCRAPCDSGAEFAVITCEEQGWTLQDECPTESYLLVIIFASAAALCCLIITCVVLCACRGGGKTAPEVIDEPPPLPQPLPSIRDVPQPENYDTGYYSWAERWEQSRQNQGTDIPLVAPASLTNTVPDSEMDRSPQAIPMPPERPPPVEQQKSSPLIPPPLPSLARRDGTSPKEGEVQLDVKADSEPEQIIVSQPEDLREVAQQEDLPTLEDLDLTTVDAPMTLHVQRISGSLLAKITSTSKQTVAELISSIKEVAGPGMNLTLTCSTKVLRPEQTLEEIGLYDGSVVTAIRQPELFVAAAFEDGTAAVWSVESGKLERSFECRYGSVKSVTLAQPGLILVLGMVDGTVQLWNVVTGKFMRQFSGHMGAIFSVASSPNGKLLATGCFDGTSKLLNTETGRVIRVCSGHRGSIKSLCFSTDSRTLATGSEDCNVKLWKVLDRSGELTLSGHTSTITAISFSHYGKALASGAENGEVNAWSAVSGRLVWELPRASSAVKSLAFSRDGVSLAVGAFDGECTFYSATTRACTSRVQCTTPSPFHSMGFSPAGHLFICGTEAGELHVYGTEDGESRKVLEACAAPSMISPVAAVAVSAGPVPKKPKGSRRRSDLAVTDSELPEAPPDE</sequence>
<dbReference type="SUPFAM" id="SSF50978">
    <property type="entry name" value="WD40 repeat-like"/>
    <property type="match status" value="1"/>
</dbReference>
<organism evidence="8">
    <name type="scientific">Cladocopium goreaui</name>
    <dbReference type="NCBI Taxonomy" id="2562237"/>
    <lineage>
        <taxon>Eukaryota</taxon>
        <taxon>Sar</taxon>
        <taxon>Alveolata</taxon>
        <taxon>Dinophyceae</taxon>
        <taxon>Suessiales</taxon>
        <taxon>Symbiodiniaceae</taxon>
        <taxon>Cladocopium</taxon>
    </lineage>
</organism>
<dbReference type="PROSITE" id="PS50082">
    <property type="entry name" value="WD_REPEATS_2"/>
    <property type="match status" value="4"/>
</dbReference>
<dbReference type="InterPro" id="IPR001680">
    <property type="entry name" value="WD40_rpt"/>
</dbReference>
<dbReference type="GO" id="GO:0007165">
    <property type="term" value="P:signal transduction"/>
    <property type="evidence" value="ECO:0007669"/>
    <property type="project" value="InterPro"/>
</dbReference>
<dbReference type="SMART" id="SM00320">
    <property type="entry name" value="WD40"/>
    <property type="match status" value="7"/>
</dbReference>
<dbReference type="PROSITE" id="PS50294">
    <property type="entry name" value="WD_REPEATS_REGION"/>
    <property type="match status" value="2"/>
</dbReference>
<keyword evidence="1 4" id="KW-0853">WD repeat</keyword>
<feature type="region of interest" description="Disordered" evidence="5">
    <location>
        <begin position="2271"/>
        <end position="2325"/>
    </location>
</feature>
<dbReference type="Gene3D" id="2.130.10.10">
    <property type="entry name" value="YVTN repeat-like/Quinoprotein amine dehydrogenase"/>
    <property type="match status" value="2"/>
</dbReference>
<feature type="repeat" description="WD" evidence="4">
    <location>
        <begin position="2553"/>
        <end position="2586"/>
    </location>
</feature>
<dbReference type="Gene3D" id="2.10.70.10">
    <property type="entry name" value="Complement Module, domain 1"/>
    <property type="match status" value="1"/>
</dbReference>
<accession>A0A9P1G2K5</accession>
<evidence type="ECO:0000259" key="7">
    <source>
        <dbReference type="PROSITE" id="PS50923"/>
    </source>
</evidence>
<evidence type="ECO:0000313" key="9">
    <source>
        <dbReference type="EMBL" id="CAL4782434.1"/>
    </source>
</evidence>
<dbReference type="EMBL" id="CAMXCT030002035">
    <property type="protein sequence ID" value="CAL4782434.1"/>
    <property type="molecule type" value="Genomic_DNA"/>
</dbReference>
<comment type="caution">
    <text evidence="8">The sequence shown here is derived from an EMBL/GenBank/DDBJ whole genome shotgun (WGS) entry which is preliminary data.</text>
</comment>
<feature type="region of interest" description="Disordered" evidence="5">
    <location>
        <begin position="271"/>
        <end position="301"/>
    </location>
</feature>
<dbReference type="Pfam" id="PF00084">
    <property type="entry name" value="Sushi"/>
    <property type="match status" value="1"/>
</dbReference>
<keyword evidence="3" id="KW-1015">Disulfide bond</keyword>
<dbReference type="InterPro" id="IPR019775">
    <property type="entry name" value="WD40_repeat_CS"/>
</dbReference>
<dbReference type="EMBL" id="CAMXCT010002035">
    <property type="protein sequence ID" value="CAI3995122.1"/>
    <property type="molecule type" value="Genomic_DNA"/>
</dbReference>
<feature type="region of interest" description="Disordered" evidence="5">
    <location>
        <begin position="589"/>
        <end position="634"/>
    </location>
</feature>
<dbReference type="SMART" id="SM00032">
    <property type="entry name" value="CCP"/>
    <property type="match status" value="8"/>
</dbReference>
<dbReference type="PROSITE" id="PS50923">
    <property type="entry name" value="SUSHI"/>
    <property type="match status" value="1"/>
</dbReference>
<dbReference type="InterPro" id="IPR036322">
    <property type="entry name" value="WD40_repeat_dom_sf"/>
</dbReference>
<reference evidence="9 10" key="2">
    <citation type="submission" date="2024-05" db="EMBL/GenBank/DDBJ databases">
        <authorList>
            <person name="Chen Y."/>
            <person name="Shah S."/>
            <person name="Dougan E. K."/>
            <person name="Thang M."/>
            <person name="Chan C."/>
        </authorList>
    </citation>
    <scope>NUCLEOTIDE SEQUENCE [LARGE SCALE GENOMIC DNA]</scope>
</reference>
<name>A0A9P1G2K5_9DINO</name>
<feature type="region of interest" description="Disordered" evidence="5">
    <location>
        <begin position="802"/>
        <end position="914"/>
    </location>
</feature>
<protein>
    <submittedName>
        <fullName evidence="9">CUB and sushi domain-containing protein 1</fullName>
    </submittedName>
</protein>
<dbReference type="InterPro" id="IPR000436">
    <property type="entry name" value="Sushi_SCR_CCP_dom"/>
</dbReference>
<proteinExistence type="predicted"/>
<feature type="domain" description="Sushi" evidence="7">
    <location>
        <begin position="1578"/>
        <end position="1641"/>
    </location>
</feature>
<evidence type="ECO:0000313" key="8">
    <source>
        <dbReference type="EMBL" id="CAI3995122.1"/>
    </source>
</evidence>
<feature type="region of interest" description="Disordered" evidence="5">
    <location>
        <begin position="2741"/>
        <end position="2771"/>
    </location>
</feature>
<evidence type="ECO:0000256" key="2">
    <source>
        <dbReference type="ARBA" id="ARBA00022737"/>
    </source>
</evidence>
<keyword evidence="2" id="KW-0677">Repeat</keyword>
<feature type="domain" description="Ubiquitin-like" evidence="6">
    <location>
        <begin position="2370"/>
        <end position="2439"/>
    </location>
</feature>
<evidence type="ECO:0000256" key="5">
    <source>
        <dbReference type="SAM" id="MobiDB-lite"/>
    </source>
</evidence>
<dbReference type="SUPFAM" id="SSF57535">
    <property type="entry name" value="Complement control module/SCR domain"/>
    <property type="match status" value="3"/>
</dbReference>
<dbReference type="PROSITE" id="PS50053">
    <property type="entry name" value="UBIQUITIN_2"/>
    <property type="match status" value="1"/>
</dbReference>
<evidence type="ECO:0000256" key="4">
    <source>
        <dbReference type="PROSITE-ProRule" id="PRU00221"/>
    </source>
</evidence>
<dbReference type="InterPro" id="IPR000626">
    <property type="entry name" value="Ubiquitin-like_dom"/>
</dbReference>
<feature type="region of interest" description="Disordered" evidence="5">
    <location>
        <begin position="657"/>
        <end position="776"/>
    </location>
</feature>
<reference evidence="8" key="1">
    <citation type="submission" date="2022-10" db="EMBL/GenBank/DDBJ databases">
        <authorList>
            <person name="Chen Y."/>
            <person name="Dougan E. K."/>
            <person name="Chan C."/>
            <person name="Rhodes N."/>
            <person name="Thang M."/>
        </authorList>
    </citation>
    <scope>NUCLEOTIDE SEQUENCE</scope>
</reference>
<dbReference type="CDD" id="cd00033">
    <property type="entry name" value="CCP"/>
    <property type="match status" value="2"/>
</dbReference>
<keyword evidence="10" id="KW-1185">Reference proteome</keyword>
<feature type="repeat" description="WD" evidence="4">
    <location>
        <begin position="2469"/>
        <end position="2510"/>
    </location>
</feature>
<dbReference type="OrthoDB" id="406096at2759"/>
<feature type="compositionally biased region" description="Basic and acidic residues" evidence="5">
    <location>
        <begin position="2313"/>
        <end position="2325"/>
    </location>
</feature>
<dbReference type="EMBL" id="CAMXCT020002035">
    <property type="protein sequence ID" value="CAL1148497.1"/>
    <property type="molecule type" value="Genomic_DNA"/>
</dbReference>
<evidence type="ECO:0000313" key="10">
    <source>
        <dbReference type="Proteomes" id="UP001152797"/>
    </source>
</evidence>
<dbReference type="PROSITE" id="PS00678">
    <property type="entry name" value="WD_REPEATS_1"/>
    <property type="match status" value="1"/>
</dbReference>
<dbReference type="Proteomes" id="UP001152797">
    <property type="component" value="Unassembled WGS sequence"/>
</dbReference>
<dbReference type="CDD" id="cd00200">
    <property type="entry name" value="WD40"/>
    <property type="match status" value="1"/>
</dbReference>
<dbReference type="Pfam" id="PF00400">
    <property type="entry name" value="WD40"/>
    <property type="match status" value="3"/>
</dbReference>
<dbReference type="InterPro" id="IPR016346">
    <property type="entry name" value="G-protein_beta_1-5"/>
</dbReference>
<evidence type="ECO:0000259" key="6">
    <source>
        <dbReference type="PROSITE" id="PS50053"/>
    </source>
</evidence>
<evidence type="ECO:0000256" key="3">
    <source>
        <dbReference type="ARBA" id="ARBA00023157"/>
    </source>
</evidence>
<feature type="region of interest" description="Disordered" evidence="5">
    <location>
        <begin position="198"/>
        <end position="238"/>
    </location>
</feature>
<feature type="repeat" description="WD" evidence="4">
    <location>
        <begin position="2595"/>
        <end position="2636"/>
    </location>
</feature>
<gene>
    <name evidence="8" type="ORF">C1SCF055_LOCUS21719</name>
</gene>
<feature type="region of interest" description="Disordered" evidence="5">
    <location>
        <begin position="480"/>
        <end position="563"/>
    </location>
</feature>
<dbReference type="InterPro" id="IPR015943">
    <property type="entry name" value="WD40/YVTN_repeat-like_dom_sf"/>
</dbReference>
<feature type="compositionally biased region" description="Pro residues" evidence="5">
    <location>
        <begin position="2286"/>
        <end position="2296"/>
    </location>
</feature>
<feature type="repeat" description="WD" evidence="4">
    <location>
        <begin position="2511"/>
        <end position="2552"/>
    </location>
</feature>
<dbReference type="InterPro" id="IPR035976">
    <property type="entry name" value="Sushi/SCR/CCP_sf"/>
</dbReference>
<feature type="region of interest" description="Disordered" evidence="5">
    <location>
        <begin position="342"/>
        <end position="421"/>
    </location>
</feature>
<dbReference type="PANTHER" id="PTHR19850">
    <property type="entry name" value="GUANINE NUCLEOTIDE-BINDING PROTEIN BETA G PROTEIN BETA"/>
    <property type="match status" value="1"/>
</dbReference>
<evidence type="ECO:0000256" key="1">
    <source>
        <dbReference type="ARBA" id="ARBA00022574"/>
    </source>
</evidence>